<feature type="transmembrane region" description="Helical" evidence="1">
    <location>
        <begin position="89"/>
        <end position="108"/>
    </location>
</feature>
<feature type="transmembrane region" description="Helical" evidence="1">
    <location>
        <begin position="12"/>
        <end position="35"/>
    </location>
</feature>
<dbReference type="EMBL" id="BJMN01000004">
    <property type="protein sequence ID" value="GEB54843.1"/>
    <property type="molecule type" value="Genomic_DNA"/>
</dbReference>
<evidence type="ECO:0000313" key="3">
    <source>
        <dbReference type="Proteomes" id="UP000315226"/>
    </source>
</evidence>
<keyword evidence="3" id="KW-1185">Reference proteome</keyword>
<protein>
    <submittedName>
        <fullName evidence="2">Uncharacterized protein</fullName>
    </submittedName>
</protein>
<organism evidence="2 3">
    <name type="scientific">Streptomyces gardneri</name>
    <dbReference type="NCBI Taxonomy" id="66892"/>
    <lineage>
        <taxon>Bacteria</taxon>
        <taxon>Bacillati</taxon>
        <taxon>Actinomycetota</taxon>
        <taxon>Actinomycetes</taxon>
        <taxon>Kitasatosporales</taxon>
        <taxon>Streptomycetaceae</taxon>
        <taxon>Streptomyces</taxon>
    </lineage>
</organism>
<evidence type="ECO:0000256" key="1">
    <source>
        <dbReference type="SAM" id="Phobius"/>
    </source>
</evidence>
<dbReference type="Proteomes" id="UP000315226">
    <property type="component" value="Unassembled WGS sequence"/>
</dbReference>
<evidence type="ECO:0000313" key="2">
    <source>
        <dbReference type="EMBL" id="GEB54843.1"/>
    </source>
</evidence>
<comment type="caution">
    <text evidence="2">The sequence shown here is derived from an EMBL/GenBank/DDBJ whole genome shotgun (WGS) entry which is preliminary data.</text>
</comment>
<feature type="transmembrane region" description="Helical" evidence="1">
    <location>
        <begin position="55"/>
        <end position="77"/>
    </location>
</feature>
<sequence>MHVSRAEGGESAVVVGIGWYLLAPALAAFGAYGGTVWTVRSWASCPLGNDASGNVGLLMTLPVVWLCMTLLLLLIQLAMRRWPLRGGRAAVWLAPLAAAVALTLLYRLGMDWPYDPPGGACMEGYPLFPFTGKTGPHSAE</sequence>
<name>A0A4Y3RDV7_9ACTN</name>
<keyword evidence="1" id="KW-1133">Transmembrane helix</keyword>
<gene>
    <name evidence="2" type="ORF">SGA01_04480</name>
</gene>
<proteinExistence type="predicted"/>
<keyword evidence="1" id="KW-0472">Membrane</keyword>
<keyword evidence="1" id="KW-0812">Transmembrane</keyword>
<dbReference type="AlphaFoldDB" id="A0A4Y3RDV7"/>
<reference evidence="2 3" key="1">
    <citation type="submission" date="2019-06" db="EMBL/GenBank/DDBJ databases">
        <title>Whole genome shotgun sequence of Streptomyces gardneri NBRC 12865.</title>
        <authorList>
            <person name="Hosoyama A."/>
            <person name="Uohara A."/>
            <person name="Ohji S."/>
            <person name="Ichikawa N."/>
        </authorList>
    </citation>
    <scope>NUCLEOTIDE SEQUENCE [LARGE SCALE GENOMIC DNA]</scope>
    <source>
        <strain evidence="2 3">NBRC 12865</strain>
    </source>
</reference>
<accession>A0A4Y3RDV7</accession>